<protein>
    <recommendedName>
        <fullName evidence="14">ABC-type glutathione-S-conjugate transporter</fullName>
        <ecNumber evidence="14">7.6.2.3</ecNumber>
    </recommendedName>
</protein>
<dbReference type="PROSITE" id="PS00211">
    <property type="entry name" value="ABC_TRANSPORTER_1"/>
    <property type="match status" value="2"/>
</dbReference>
<dbReference type="GO" id="GO:0016887">
    <property type="term" value="F:ATP hydrolysis activity"/>
    <property type="evidence" value="ECO:0007669"/>
    <property type="project" value="InterPro"/>
</dbReference>
<keyword evidence="8" id="KW-0677">Repeat</keyword>
<evidence type="ECO:0000256" key="8">
    <source>
        <dbReference type="ARBA" id="ARBA00022737"/>
    </source>
</evidence>
<evidence type="ECO:0000256" key="2">
    <source>
        <dbReference type="ARBA" id="ARBA00004651"/>
    </source>
</evidence>
<evidence type="ECO:0000256" key="16">
    <source>
        <dbReference type="SAM" id="MobiDB-lite"/>
    </source>
</evidence>
<dbReference type="InterPro" id="IPR003439">
    <property type="entry name" value="ABC_transporter-like_ATP-bd"/>
</dbReference>
<dbReference type="EC" id="7.6.2.3" evidence="14"/>
<evidence type="ECO:0000256" key="15">
    <source>
        <dbReference type="ARBA" id="ARBA00047523"/>
    </source>
</evidence>
<comment type="catalytic activity">
    <reaction evidence="15">
        <text>leukotriene C4(in) + ATP + H2O = leukotriene C4(out) + ADP + phosphate + H(+)</text>
        <dbReference type="Rhea" id="RHEA:38963"/>
        <dbReference type="ChEBI" id="CHEBI:15377"/>
        <dbReference type="ChEBI" id="CHEBI:15378"/>
        <dbReference type="ChEBI" id="CHEBI:30616"/>
        <dbReference type="ChEBI" id="CHEBI:43474"/>
        <dbReference type="ChEBI" id="CHEBI:57973"/>
        <dbReference type="ChEBI" id="CHEBI:456216"/>
    </reaction>
    <physiologicalReaction direction="left-to-right" evidence="15">
        <dbReference type="Rhea" id="RHEA:38964"/>
    </physiologicalReaction>
</comment>
<comment type="similarity">
    <text evidence="3">Belongs to the ABC transporter superfamily. ABCC family. Conjugate transporter (TC 3.A.1.208) subfamily.</text>
</comment>
<evidence type="ECO:0000313" key="21">
    <source>
        <dbReference type="Proteomes" id="UP001152759"/>
    </source>
</evidence>
<evidence type="ECO:0000256" key="13">
    <source>
        <dbReference type="ARBA" id="ARBA00023136"/>
    </source>
</evidence>
<dbReference type="InterPro" id="IPR011527">
    <property type="entry name" value="ABC1_TM_dom"/>
</dbReference>
<feature type="transmembrane region" description="Helical" evidence="17">
    <location>
        <begin position="131"/>
        <end position="150"/>
    </location>
</feature>
<feature type="transmembrane region" description="Helical" evidence="17">
    <location>
        <begin position="998"/>
        <end position="1020"/>
    </location>
</feature>
<dbReference type="GO" id="GO:0005886">
    <property type="term" value="C:plasma membrane"/>
    <property type="evidence" value="ECO:0007669"/>
    <property type="project" value="UniProtKB-SubCell"/>
</dbReference>
<dbReference type="CDD" id="cd03244">
    <property type="entry name" value="ABCC_MRP_domain2"/>
    <property type="match status" value="1"/>
</dbReference>
<dbReference type="FunFam" id="3.40.50.300:FF:000293">
    <property type="entry name" value="ATP binding cassette subfamily C member 1"/>
    <property type="match status" value="1"/>
</dbReference>
<feature type="transmembrane region" description="Helical" evidence="17">
    <location>
        <begin position="306"/>
        <end position="327"/>
    </location>
</feature>
<keyword evidence="9" id="KW-0547">Nucleotide-binding</keyword>
<sequence length="1533" mass="172729">MDHYFCNSPLWDLNVTWNTSDPNFTPCFQATILSWVPCLFLWFFAPFSVRSLMKRQTWTVPWAWLNTAKFLLTLLLVFLSLVDLFYSVISYFDGRPFYLVDFITPLLKTVTFALAASLLILYKLRGVPSSALLFLFWFLSVICGAPRYKYELDRAYRQNLGEAVVPFVSYMVYYAIVLGLFILNFFADLLPISPSYSPKEKSSPYSQASFPSLVTFSWFDPLAWKGYRRPIVLEDLWSLAEDDSVKKIAPKFNKHCRKRSNKNPQSRNVKEGTTRTANGIELKPYSDKVASKEVYPSIWFPLIKTFWPSVLFGFSLKLCNDILIFVSPHILKSLISFMGSEEEVWHGYFYAGGLFIAASFQTLFLAHYFNRMRITGLRIRVALTSAIYRKALNISNASRKESTVGEIVNLMSVDAQRFMELMPHLSLLWSAPLQISLAVFFLWEILGPSVLGGLVVMILVILINIPIARKSDALTMKQMRYKDERIKLMNEILSGIKVLKLYAWETSFEKHIQKIRMKEVNTLKQLAILGSTTAFIWSCAPLLVALTTFGVYLFIDDEHSLDAEKTFATVALFNILKFPLVMLPNMISNLVQTMVSVRRLNKFMNSDELDPNCVTHSASEKEPLVIEKGNFGWGTSVPVLHDIDIKIFDKSLVAVVGTVGCGKSSLLAAFLGEMDLISGRVNTKGSIAYVTQQAWIQNATLRENILFGKEYDYKTYNKVIKACALRSDFALLPGGDQTEIGEKGINLSGGQKQRVSLARAVYSDADVYFLDDPLSAVDSHVGKHIFENVIGPQGLLKNKTRVLVTHGLTYLPDVDEIYVLKNGMISEKGTYKQLIDKKGAFAEFIQTHMLESENDDKPAEGTQDISRPSSPLVYQRVQDRSRPSSPALLRKRSHSASERGSTLSLRQFSYEEGSNFVEQDDDRRNKIIDEEIAMTGNIKWSVFSHYMRAMGWLFVFLAFAFTLLFQVCAVGSNLWLSIWTSRNNTLPDGSQDPEERNWFLEVYAILGLSAGLCAIVADLAPRIGCVKASRALHGYLLHGILRAPLTFTDTTPIGRILSRFSKDVDTMDNKLPMEISDTLYCVMEVIGVLFIITYATPPFLWCIVPLVILYYILQRFYTATSRQLQRLESISRSPIFSHFSETVAGAQVIRAYGAVNRFIQEYEKRMDANQICFHPTVISIRWLSVRLETIGNLIIFCAAFFAVLARGSLSAGLVGLSVSYALQVTGALNWFVRMASSVETDVVAIERVKEYTEIQEEAKWDVPETLPPAKWPQKGNIVFENFKVRYRSELDLVLKGLNFSVNEREKVGIVGRTGAGKSSLTLALFRIIEAAEGAIYIDGIDISTLGLHTLRSRLTVIPQDPVLFSGSLRMNLDPLGVYSDTKIWHALELSHLKEFVKSQAAGLQHEIAEGGENLSVGQRQLICLARALLRKTKVLILDEATAAVDVETDDLIQTTIRQEFSDCTILTIAHRLNTIMDSDRVLVLDHGLIMEYDSPLNLLKNPASLFHSLVKDAGLDVETILSTQSMNGRQLVV</sequence>
<evidence type="ECO:0000256" key="9">
    <source>
        <dbReference type="ARBA" id="ARBA00022741"/>
    </source>
</evidence>
<dbReference type="FunFam" id="1.20.1560.10:FF:000001">
    <property type="entry name" value="ATP-binding cassette subfamily C member 1"/>
    <property type="match status" value="1"/>
</dbReference>
<evidence type="ECO:0000259" key="19">
    <source>
        <dbReference type="PROSITE" id="PS50929"/>
    </source>
</evidence>
<dbReference type="GO" id="GO:0000323">
    <property type="term" value="C:lytic vacuole"/>
    <property type="evidence" value="ECO:0007669"/>
    <property type="project" value="UniProtKB-ARBA"/>
</dbReference>
<evidence type="ECO:0000256" key="6">
    <source>
        <dbReference type="ARBA" id="ARBA00022554"/>
    </source>
</evidence>
<evidence type="ECO:0000256" key="1">
    <source>
        <dbReference type="ARBA" id="ARBA00004128"/>
    </source>
</evidence>
<dbReference type="Proteomes" id="UP001152759">
    <property type="component" value="Chromosome 4"/>
</dbReference>
<feature type="transmembrane region" description="Helical" evidence="17">
    <location>
        <begin position="449"/>
        <end position="468"/>
    </location>
</feature>
<keyword evidence="11" id="KW-1278">Translocase</keyword>
<feature type="transmembrane region" description="Helical" evidence="17">
    <location>
        <begin position="567"/>
        <end position="591"/>
    </location>
</feature>
<dbReference type="Gene3D" id="1.20.1560.10">
    <property type="entry name" value="ABC transporter type 1, transmembrane domain"/>
    <property type="match status" value="2"/>
</dbReference>
<dbReference type="InterPro" id="IPR027417">
    <property type="entry name" value="P-loop_NTPase"/>
</dbReference>
<dbReference type="KEGG" id="btab:109038094"/>
<dbReference type="PROSITE" id="PS50929">
    <property type="entry name" value="ABC_TM1F"/>
    <property type="match status" value="2"/>
</dbReference>
<feature type="transmembrane region" description="Helical" evidence="17">
    <location>
        <begin position="98"/>
        <end position="122"/>
    </location>
</feature>
<feature type="region of interest" description="Disordered" evidence="16">
    <location>
        <begin position="851"/>
        <end position="902"/>
    </location>
</feature>
<dbReference type="GO" id="GO:0015431">
    <property type="term" value="F:ABC-type glutathione S-conjugate transporter activity"/>
    <property type="evidence" value="ECO:0007669"/>
    <property type="project" value="UniProtKB-EC"/>
</dbReference>
<feature type="domain" description="ABC transporter" evidence="18">
    <location>
        <begin position="1277"/>
        <end position="1511"/>
    </location>
</feature>
<keyword evidence="7 17" id="KW-0812">Transmembrane</keyword>
<keyword evidence="4" id="KW-0813">Transport</keyword>
<evidence type="ECO:0000256" key="12">
    <source>
        <dbReference type="ARBA" id="ARBA00022989"/>
    </source>
</evidence>
<proteinExistence type="inferred from homology"/>
<feature type="transmembrane region" description="Helical" evidence="17">
    <location>
        <begin position="526"/>
        <end position="555"/>
    </location>
</feature>
<dbReference type="CDD" id="cd03250">
    <property type="entry name" value="ABCC_MRP_domain1"/>
    <property type="match status" value="1"/>
</dbReference>
<evidence type="ECO:0000256" key="4">
    <source>
        <dbReference type="ARBA" id="ARBA00022448"/>
    </source>
</evidence>
<dbReference type="NCBIfam" id="TIGR00957">
    <property type="entry name" value="MRP_assoc_pro"/>
    <property type="match status" value="1"/>
</dbReference>
<keyword evidence="5" id="KW-1003">Cell membrane</keyword>
<feature type="domain" description="ABC transporter" evidence="18">
    <location>
        <begin position="624"/>
        <end position="847"/>
    </location>
</feature>
<feature type="transmembrane region" description="Helical" evidence="17">
    <location>
        <begin position="170"/>
        <end position="192"/>
    </location>
</feature>
<feature type="transmembrane region" description="Helical" evidence="17">
    <location>
        <begin position="1098"/>
        <end position="1117"/>
    </location>
</feature>
<accession>A0A9P0ADT3</accession>
<feature type="domain" description="ABC transmembrane type-1" evidence="19">
    <location>
        <begin position="956"/>
        <end position="1240"/>
    </location>
</feature>
<evidence type="ECO:0000256" key="3">
    <source>
        <dbReference type="ARBA" id="ARBA00009726"/>
    </source>
</evidence>
<dbReference type="CDD" id="cd18603">
    <property type="entry name" value="ABC_6TM_MRP1_2_3_6_D2_like"/>
    <property type="match status" value="1"/>
</dbReference>
<evidence type="ECO:0000256" key="11">
    <source>
        <dbReference type="ARBA" id="ARBA00022967"/>
    </source>
</evidence>
<dbReference type="InterPro" id="IPR050173">
    <property type="entry name" value="ABC_transporter_C-like"/>
</dbReference>
<dbReference type="FunFam" id="1.20.1560.10:FF:000020">
    <property type="entry name" value="ABC metal ion transporter"/>
    <property type="match status" value="1"/>
</dbReference>
<dbReference type="PANTHER" id="PTHR24223:SF443">
    <property type="entry name" value="MULTIDRUG-RESISTANCE LIKE PROTEIN 1, ISOFORM I"/>
    <property type="match status" value="1"/>
</dbReference>
<dbReference type="InterPro" id="IPR003593">
    <property type="entry name" value="AAA+_ATPase"/>
</dbReference>
<dbReference type="PANTHER" id="PTHR24223">
    <property type="entry name" value="ATP-BINDING CASSETTE SUB-FAMILY C"/>
    <property type="match status" value="1"/>
</dbReference>
<evidence type="ECO:0000256" key="5">
    <source>
        <dbReference type="ARBA" id="ARBA00022475"/>
    </source>
</evidence>
<dbReference type="InterPro" id="IPR017871">
    <property type="entry name" value="ABC_transporter-like_CS"/>
</dbReference>
<gene>
    <name evidence="20" type="ORF">BEMITA_LOCUS8010</name>
</gene>
<evidence type="ECO:0000256" key="7">
    <source>
        <dbReference type="ARBA" id="ARBA00022692"/>
    </source>
</evidence>
<feature type="transmembrane region" description="Helical" evidence="17">
    <location>
        <begin position="70"/>
        <end position="92"/>
    </location>
</feature>
<dbReference type="Pfam" id="PF00005">
    <property type="entry name" value="ABC_tran"/>
    <property type="match status" value="2"/>
</dbReference>
<keyword evidence="12 17" id="KW-1133">Transmembrane helix</keyword>
<dbReference type="Gene3D" id="3.40.50.300">
    <property type="entry name" value="P-loop containing nucleotide triphosphate hydrolases"/>
    <property type="match status" value="2"/>
</dbReference>
<feature type="transmembrane region" description="Helical" evidence="17">
    <location>
        <begin position="1189"/>
        <end position="1205"/>
    </location>
</feature>
<evidence type="ECO:0000259" key="18">
    <source>
        <dbReference type="PROSITE" id="PS50893"/>
    </source>
</evidence>
<evidence type="ECO:0000256" key="10">
    <source>
        <dbReference type="ARBA" id="ARBA00022840"/>
    </source>
</evidence>
<dbReference type="CDD" id="cd18595">
    <property type="entry name" value="ABC_6TM_MRP1_2_3_6_D1_like"/>
    <property type="match status" value="1"/>
</dbReference>
<organism evidence="20 21">
    <name type="scientific">Bemisia tabaci</name>
    <name type="common">Sweetpotato whitefly</name>
    <name type="synonym">Aleurodes tabaci</name>
    <dbReference type="NCBI Taxonomy" id="7038"/>
    <lineage>
        <taxon>Eukaryota</taxon>
        <taxon>Metazoa</taxon>
        <taxon>Ecdysozoa</taxon>
        <taxon>Arthropoda</taxon>
        <taxon>Hexapoda</taxon>
        <taxon>Insecta</taxon>
        <taxon>Pterygota</taxon>
        <taxon>Neoptera</taxon>
        <taxon>Paraneoptera</taxon>
        <taxon>Hemiptera</taxon>
        <taxon>Sternorrhyncha</taxon>
        <taxon>Aleyrodoidea</taxon>
        <taxon>Aleyrodidae</taxon>
        <taxon>Aleyrodinae</taxon>
        <taxon>Bemisia</taxon>
    </lineage>
</organism>
<dbReference type="EMBL" id="OU963865">
    <property type="protein sequence ID" value="CAH0389150.1"/>
    <property type="molecule type" value="Genomic_DNA"/>
</dbReference>
<dbReference type="SUPFAM" id="SSF90123">
    <property type="entry name" value="ABC transporter transmembrane region"/>
    <property type="match status" value="2"/>
</dbReference>
<reference evidence="20" key="1">
    <citation type="submission" date="2021-12" db="EMBL/GenBank/DDBJ databases">
        <authorList>
            <person name="King R."/>
        </authorList>
    </citation>
    <scope>NUCLEOTIDE SEQUENCE</scope>
</reference>
<evidence type="ECO:0000256" key="17">
    <source>
        <dbReference type="SAM" id="Phobius"/>
    </source>
</evidence>
<dbReference type="Pfam" id="PF24357">
    <property type="entry name" value="TMD0_ABC"/>
    <property type="match status" value="1"/>
</dbReference>
<feature type="transmembrane region" description="Helical" evidence="17">
    <location>
        <begin position="425"/>
        <end position="443"/>
    </location>
</feature>
<comment type="subcellular location">
    <subcellularLocation>
        <location evidence="2">Cell membrane</location>
        <topology evidence="2">Multi-pass membrane protein</topology>
    </subcellularLocation>
    <subcellularLocation>
        <location evidence="1">Vacuole membrane</location>
        <topology evidence="1">Multi-pass membrane protein</topology>
    </subcellularLocation>
</comment>
<feature type="transmembrane region" description="Helical" evidence="17">
    <location>
        <begin position="952"/>
        <end position="978"/>
    </location>
</feature>
<keyword evidence="10" id="KW-0067">ATP-binding</keyword>
<keyword evidence="13 17" id="KW-0472">Membrane</keyword>
<dbReference type="InterPro" id="IPR036640">
    <property type="entry name" value="ABC1_TM_sf"/>
</dbReference>
<evidence type="ECO:0000256" key="14">
    <source>
        <dbReference type="ARBA" id="ARBA00024220"/>
    </source>
</evidence>
<dbReference type="InterPro" id="IPR005292">
    <property type="entry name" value="MRP"/>
</dbReference>
<keyword evidence="6" id="KW-0926">Vacuole</keyword>
<feature type="domain" description="ABC transmembrane type-1" evidence="19">
    <location>
        <begin position="311"/>
        <end position="592"/>
    </location>
</feature>
<feature type="transmembrane region" description="Helical" evidence="17">
    <location>
        <begin position="28"/>
        <end position="49"/>
    </location>
</feature>
<dbReference type="SUPFAM" id="SSF52540">
    <property type="entry name" value="P-loop containing nucleoside triphosphate hydrolases"/>
    <property type="match status" value="2"/>
</dbReference>
<feature type="transmembrane region" description="Helical" evidence="17">
    <location>
        <begin position="347"/>
        <end position="369"/>
    </location>
</feature>
<dbReference type="FunFam" id="3.40.50.300:FF:000074">
    <property type="entry name" value="Multidrug resistance-associated protein 5 isoform 1"/>
    <property type="match status" value="1"/>
</dbReference>
<evidence type="ECO:0000313" key="20">
    <source>
        <dbReference type="EMBL" id="CAH0389150.1"/>
    </source>
</evidence>
<dbReference type="Pfam" id="PF00664">
    <property type="entry name" value="ABC_membrane"/>
    <property type="match status" value="2"/>
</dbReference>
<dbReference type="GO" id="GO:0005524">
    <property type="term" value="F:ATP binding"/>
    <property type="evidence" value="ECO:0007669"/>
    <property type="project" value="UniProtKB-KW"/>
</dbReference>
<dbReference type="SMART" id="SM00382">
    <property type="entry name" value="AAA"/>
    <property type="match status" value="2"/>
</dbReference>
<dbReference type="PROSITE" id="PS50893">
    <property type="entry name" value="ABC_TRANSPORTER_2"/>
    <property type="match status" value="2"/>
</dbReference>
<keyword evidence="21" id="KW-1185">Reference proteome</keyword>
<dbReference type="InterPro" id="IPR056227">
    <property type="entry name" value="TMD0_ABC"/>
</dbReference>
<dbReference type="GO" id="GO:0005774">
    <property type="term" value="C:vacuolar membrane"/>
    <property type="evidence" value="ECO:0007669"/>
    <property type="project" value="UniProtKB-SubCell"/>
</dbReference>
<name>A0A9P0ADT3_BEMTA</name>